<evidence type="ECO:0000313" key="1">
    <source>
        <dbReference type="EMBL" id="MDQ0257817.1"/>
    </source>
</evidence>
<keyword evidence="2" id="KW-1185">Reference proteome</keyword>
<organism evidence="1 2">
    <name type="scientific">Evansella vedderi</name>
    <dbReference type="NCBI Taxonomy" id="38282"/>
    <lineage>
        <taxon>Bacteria</taxon>
        <taxon>Bacillati</taxon>
        <taxon>Bacillota</taxon>
        <taxon>Bacilli</taxon>
        <taxon>Bacillales</taxon>
        <taxon>Bacillaceae</taxon>
        <taxon>Evansella</taxon>
    </lineage>
</organism>
<dbReference type="Pfam" id="PF14175">
    <property type="entry name" value="YaaC"/>
    <property type="match status" value="1"/>
</dbReference>
<sequence>MYEKNKFTILFQSVEYVKHFLQKKYEEKGIGSPNELAFQNSYAFVYYIKLGESYFSQGVEAPTEIKPVLFFYGLSHWLKGALLTVDPEYPATTQVLAHGVSARKRKKQGYRFLSDEIKVQKDGFFPYLSNHFFSVKQLTGEKYKMKHLLMSIPEMNSTFEKLEKEAPLLPIKKNENYPEYIVSLDLLKKLRMSPKRLEMLVKEKTGSIITCLEQGDQISIKIEKEGSSLPFFHSREGRLYMSTVLPIYWNLPEILSHFLLLYNLSMICRYEAEWWGEVLYSFSSNDLPFIDTFLWCVQEKTPLLVERLFFDD</sequence>
<protein>
    <recommendedName>
        <fullName evidence="3">YaaC-like Protein</fullName>
    </recommendedName>
</protein>
<dbReference type="InterPro" id="IPR026988">
    <property type="entry name" value="YaaC-like"/>
</dbReference>
<reference evidence="1 2" key="1">
    <citation type="submission" date="2023-07" db="EMBL/GenBank/DDBJ databases">
        <title>Genomic Encyclopedia of Type Strains, Phase IV (KMG-IV): sequencing the most valuable type-strain genomes for metagenomic binning, comparative biology and taxonomic classification.</title>
        <authorList>
            <person name="Goeker M."/>
        </authorList>
    </citation>
    <scope>NUCLEOTIDE SEQUENCE [LARGE SCALE GENOMIC DNA]</scope>
    <source>
        <strain evidence="1 2">DSM 9768</strain>
    </source>
</reference>
<proteinExistence type="predicted"/>
<evidence type="ECO:0008006" key="3">
    <source>
        <dbReference type="Google" id="ProtNLM"/>
    </source>
</evidence>
<gene>
    <name evidence="1" type="ORF">J2S74_005279</name>
</gene>
<accession>A0ABU0A482</accession>
<dbReference type="EMBL" id="JAUSUG010000034">
    <property type="protein sequence ID" value="MDQ0257817.1"/>
    <property type="molecule type" value="Genomic_DNA"/>
</dbReference>
<comment type="caution">
    <text evidence="1">The sequence shown here is derived from an EMBL/GenBank/DDBJ whole genome shotgun (WGS) entry which is preliminary data.</text>
</comment>
<dbReference type="Proteomes" id="UP001230005">
    <property type="component" value="Unassembled WGS sequence"/>
</dbReference>
<name>A0ABU0A482_9BACI</name>
<evidence type="ECO:0000313" key="2">
    <source>
        <dbReference type="Proteomes" id="UP001230005"/>
    </source>
</evidence>
<dbReference type="RefSeq" id="WP_307332141.1">
    <property type="nucleotide sequence ID" value="NZ_JAUSUG010000034.1"/>
</dbReference>